<evidence type="ECO:0000313" key="6">
    <source>
        <dbReference type="Proteomes" id="UP000319257"/>
    </source>
</evidence>
<feature type="region of interest" description="Disordered" evidence="2">
    <location>
        <begin position="838"/>
        <end position="900"/>
    </location>
</feature>
<dbReference type="PROSITE" id="PS51349">
    <property type="entry name" value="FMN_HYDROXY_ACID_DH_2"/>
    <property type="match status" value="1"/>
</dbReference>
<dbReference type="InterPro" id="IPR037396">
    <property type="entry name" value="FMN_HAD"/>
</dbReference>
<keyword evidence="3" id="KW-1133">Transmembrane helix</keyword>
<gene>
    <name evidence="5" type="ORF">E0L32_003030</name>
</gene>
<keyword evidence="3" id="KW-0472">Membrane</keyword>
<feature type="domain" description="FMN hydroxy acid dehydrogenase" evidence="4">
    <location>
        <begin position="32"/>
        <end position="417"/>
    </location>
</feature>
<feature type="transmembrane region" description="Helical" evidence="3">
    <location>
        <begin position="737"/>
        <end position="759"/>
    </location>
</feature>
<evidence type="ECO:0000259" key="4">
    <source>
        <dbReference type="PROSITE" id="PS51349"/>
    </source>
</evidence>
<dbReference type="GeneID" id="41970477"/>
<dbReference type="STRING" id="1093900.A0A507BBV9"/>
<dbReference type="SUPFAM" id="SSF51395">
    <property type="entry name" value="FMN-linked oxidoreductases"/>
    <property type="match status" value="1"/>
</dbReference>
<dbReference type="InterPro" id="IPR053001">
    <property type="entry name" value="MNNG_permease-like"/>
</dbReference>
<dbReference type="RefSeq" id="XP_030999098.1">
    <property type="nucleotide sequence ID" value="XM_031137286.1"/>
</dbReference>
<dbReference type="PANTHER" id="PTHR34814">
    <property type="entry name" value="NITROSOGUANIDINE RESISTANCE PROTEIN SNG1"/>
    <property type="match status" value="1"/>
</dbReference>
<dbReference type="Gene3D" id="3.20.20.70">
    <property type="entry name" value="Aldolase class I"/>
    <property type="match status" value="1"/>
</dbReference>
<evidence type="ECO:0000256" key="1">
    <source>
        <dbReference type="ARBA" id="ARBA00001917"/>
    </source>
</evidence>
<evidence type="ECO:0000313" key="5">
    <source>
        <dbReference type="EMBL" id="TPX17387.1"/>
    </source>
</evidence>
<dbReference type="AlphaFoldDB" id="A0A507BBV9"/>
<dbReference type="InterPro" id="IPR037350">
    <property type="entry name" value="LMO_FMN"/>
</dbReference>
<dbReference type="InterPro" id="IPR000262">
    <property type="entry name" value="FMN-dep_DH"/>
</dbReference>
<proteinExistence type="predicted"/>
<dbReference type="InterPro" id="IPR022703">
    <property type="entry name" value="DUF3533"/>
</dbReference>
<comment type="cofactor">
    <cofactor evidence="1">
        <name>FMN</name>
        <dbReference type="ChEBI" id="CHEBI:58210"/>
    </cofactor>
</comment>
<dbReference type="GO" id="GO:0010181">
    <property type="term" value="F:FMN binding"/>
    <property type="evidence" value="ECO:0007669"/>
    <property type="project" value="InterPro"/>
</dbReference>
<sequence>MSDPSDLKNGAAPSGYGEHMFTIYRNKLLGGEAPPTTTDPSLLEKQAKEVMPEEGFNYVAGGAGEGSTMEANRLAFRQWKLIPRMMRPALDRDMRVELFGHTYESPLLMAPVGVMSAYHQDKELGVASACADLRVPFIISTAASSSIEEIAEHVGNEAPRWFQLYWPRSESLTASLLKRARASGCKVLVVTLDTFTMAWRPRDLDLGYLPFVLGEGNANGFSDPEFRKMFARAQKDKGNQDGDEEITPDDNVIEASLHWISEAFSGEARRWEDIAILKRHWDGPIVLKGIVSVEDAKLALKHGADGIVVSNHGGRQLDGSIASLEVLPEIVDAVGGKMTVLFDSGVRTGADAMKALCLGAKGVLVGRPVIYGLGIAGKEGAKNVLAGLLADLHQSMGLAGIKLYPRATEGRLTFHNSHKKRWRPPGRPFFRAAAINFVLLQLLFLGLFSYVFGSLFQQQSHTHNISVAFVDYDKGGAIGDAVRRAYESLKGDSFPTLYERSAADFPGPTELRDAVCSTTYWAALYVESGASDRLQAALAGGPPALAYNRSDVLTYVWNEALYSTVVDSVIASPLQSLSNAARIAYSTGTAGETAGRQLSSAEAVAVFANPWQLTGVNIQPTTQGSRAIYNTLVIILILIQEFFYLGTINGLYASFKVYVRIHPYRIILVRNAISSAYTLVGSLCVAGSIWAFRSGWDVSGSQLGLTWMALWLFAHLNFLTLDVFTVWLPLAYVPMALISWVILNVTSILLPFALSPAFYRVGYALPAHEVYQVLTDIWSRGCNPRLRYALPVMAAWEVAGLALSALGVFRRSHYALLGEEEQARQFQEKVDAAVAFGKRRDRERDAEEEEEAEAEEGKRREEEAAIGAAAGATEDVSAVSLAGSTEARRRRTRRSSDHVREELAEAIEAEDVRLRRAQSRASRVCHFGPSFDLAFDQLGDDDDSEDV</sequence>
<dbReference type="Pfam" id="PF12051">
    <property type="entry name" value="DUF3533"/>
    <property type="match status" value="1"/>
</dbReference>
<dbReference type="InterPro" id="IPR013785">
    <property type="entry name" value="Aldolase_TIM"/>
</dbReference>
<evidence type="ECO:0000256" key="3">
    <source>
        <dbReference type="SAM" id="Phobius"/>
    </source>
</evidence>
<dbReference type="InParanoid" id="A0A507BBV9"/>
<dbReference type="GO" id="GO:0016491">
    <property type="term" value="F:oxidoreductase activity"/>
    <property type="evidence" value="ECO:0007669"/>
    <property type="project" value="InterPro"/>
</dbReference>
<dbReference type="PROSITE" id="PS00557">
    <property type="entry name" value="FMN_HYDROXY_ACID_DH_1"/>
    <property type="match status" value="1"/>
</dbReference>
<dbReference type="EMBL" id="SKBQ01000013">
    <property type="protein sequence ID" value="TPX17387.1"/>
    <property type="molecule type" value="Genomic_DNA"/>
</dbReference>
<dbReference type="InterPro" id="IPR008259">
    <property type="entry name" value="FMN_hydac_DH_AS"/>
</dbReference>
<keyword evidence="3" id="KW-0812">Transmembrane</keyword>
<feature type="transmembrane region" description="Helical" evidence="3">
    <location>
        <begin position="667"/>
        <end position="692"/>
    </location>
</feature>
<dbReference type="PANTHER" id="PTHR34814:SF2">
    <property type="entry name" value="DUF3533 DOMAIN-CONTAINING PROTEIN"/>
    <property type="match status" value="1"/>
</dbReference>
<evidence type="ECO:0000256" key="2">
    <source>
        <dbReference type="SAM" id="MobiDB-lite"/>
    </source>
</evidence>
<feature type="transmembrane region" description="Helical" evidence="3">
    <location>
        <begin position="704"/>
        <end position="730"/>
    </location>
</feature>
<dbReference type="Pfam" id="PF01070">
    <property type="entry name" value="FMN_dh"/>
    <property type="match status" value="1"/>
</dbReference>
<feature type="transmembrane region" description="Helical" evidence="3">
    <location>
        <begin position="627"/>
        <end position="646"/>
    </location>
</feature>
<keyword evidence="6" id="KW-1185">Reference proteome</keyword>
<protein>
    <recommendedName>
        <fullName evidence="4">FMN hydroxy acid dehydrogenase domain-containing protein</fullName>
    </recommendedName>
</protein>
<organism evidence="5 6">
    <name type="scientific">Thyridium curvatum</name>
    <dbReference type="NCBI Taxonomy" id="1093900"/>
    <lineage>
        <taxon>Eukaryota</taxon>
        <taxon>Fungi</taxon>
        <taxon>Dikarya</taxon>
        <taxon>Ascomycota</taxon>
        <taxon>Pezizomycotina</taxon>
        <taxon>Sordariomycetes</taxon>
        <taxon>Sordariomycetidae</taxon>
        <taxon>Thyridiales</taxon>
        <taxon>Thyridiaceae</taxon>
        <taxon>Thyridium</taxon>
    </lineage>
</organism>
<feature type="compositionally biased region" description="Low complexity" evidence="2">
    <location>
        <begin position="865"/>
        <end position="875"/>
    </location>
</feature>
<dbReference type="Proteomes" id="UP000319257">
    <property type="component" value="Unassembled WGS sequence"/>
</dbReference>
<reference evidence="5 6" key="1">
    <citation type="submission" date="2019-06" db="EMBL/GenBank/DDBJ databases">
        <title>Draft genome sequence of the filamentous fungus Phialemoniopsis curvata isolated from diesel fuel.</title>
        <authorList>
            <person name="Varaljay V.A."/>
            <person name="Lyon W.J."/>
            <person name="Crouch A.L."/>
            <person name="Drake C.E."/>
            <person name="Hollomon J.M."/>
            <person name="Nadeau L.J."/>
            <person name="Nunn H.S."/>
            <person name="Stevenson B.S."/>
            <person name="Bojanowski C.L."/>
            <person name="Crookes-Goodson W.J."/>
        </authorList>
    </citation>
    <scope>NUCLEOTIDE SEQUENCE [LARGE SCALE GENOMIC DNA]</scope>
    <source>
        <strain evidence="5 6">D216</strain>
    </source>
</reference>
<dbReference type="OrthoDB" id="2140105at2759"/>
<accession>A0A507BBV9</accession>
<dbReference type="GO" id="GO:0016020">
    <property type="term" value="C:membrane"/>
    <property type="evidence" value="ECO:0007669"/>
    <property type="project" value="TreeGrafter"/>
</dbReference>
<dbReference type="CDD" id="cd03332">
    <property type="entry name" value="LMO_FMN"/>
    <property type="match status" value="1"/>
</dbReference>
<comment type="caution">
    <text evidence="5">The sequence shown here is derived from an EMBL/GenBank/DDBJ whole genome shotgun (WGS) entry which is preliminary data.</text>
</comment>
<name>A0A507BBV9_9PEZI</name>